<dbReference type="PRINTS" id="PR00986">
    <property type="entry name" value="TRNASYNTHVAL"/>
</dbReference>
<dbReference type="Gene3D" id="1.10.730.10">
    <property type="entry name" value="Isoleucyl-tRNA Synthetase, Domain 1"/>
    <property type="match status" value="1"/>
</dbReference>
<reference evidence="13 14" key="1">
    <citation type="journal article" date="2015" name="Nature">
        <title>rRNA introns, odd ribosomes, and small enigmatic genomes across a large radiation of phyla.</title>
        <authorList>
            <person name="Brown C.T."/>
            <person name="Hug L.A."/>
            <person name="Thomas B.C."/>
            <person name="Sharon I."/>
            <person name="Castelle C.J."/>
            <person name="Singh A."/>
            <person name="Wilkins M.J."/>
            <person name="Williams K.H."/>
            <person name="Banfield J.F."/>
        </authorList>
    </citation>
    <scope>NUCLEOTIDE SEQUENCE [LARGE SCALE GENOMIC DNA]</scope>
</reference>
<dbReference type="PROSITE" id="PS00178">
    <property type="entry name" value="AA_TRNA_LIGASE_I"/>
    <property type="match status" value="1"/>
</dbReference>
<dbReference type="PANTHER" id="PTHR11946:SF93">
    <property type="entry name" value="VALINE--TRNA LIGASE, CHLOROPLASTIC_MITOCHONDRIAL 2"/>
    <property type="match status" value="1"/>
</dbReference>
<dbReference type="SUPFAM" id="SSF50677">
    <property type="entry name" value="ValRS/IleRS/LeuRS editing domain"/>
    <property type="match status" value="1"/>
</dbReference>
<dbReference type="SUPFAM" id="SSF47323">
    <property type="entry name" value="Anticodon-binding domain of a subclass of class I aminoacyl-tRNA synthetases"/>
    <property type="match status" value="1"/>
</dbReference>
<dbReference type="InterPro" id="IPR002303">
    <property type="entry name" value="Valyl-tRNA_ligase"/>
</dbReference>
<evidence type="ECO:0000256" key="5">
    <source>
        <dbReference type="ARBA" id="ARBA00022840"/>
    </source>
</evidence>
<keyword evidence="5 10" id="KW-0067">ATP-binding</keyword>
<evidence type="ECO:0000256" key="2">
    <source>
        <dbReference type="ARBA" id="ARBA00022490"/>
    </source>
</evidence>
<keyword evidence="7 10" id="KW-0030">Aminoacyl-tRNA synthetase</keyword>
<comment type="similarity">
    <text evidence="10">Belongs to the class-I aminoacyl-tRNA synthetase family.</text>
</comment>
<sequence>MEKTYNPKNFEENIYSLWEKSGVFTPRQVQGKHPFTIILPLPNANDPMHMGHALFTVEDILIRYHRMLGDPTLWLPGGDHAGIETQFVFEKHLAKEGKSRFDYDRETLYKLIWEFANQNKDLNKNQMKQLGFSMDWSRYHYSLEPEIVEKVLQTFKKLLADGLVYRGEKIVNYCTFCGTGFSDLEIVYKERQDFLYYLNYKTVNIATTRPETIFADVAVAVNSRDKRYKKLLGKNATIPLIDVEIPIISDDNIDVKFGTGALKVTPAHDPLDFEIGTKNNLPMFNVVGIDGKLQNIDRVPEELRGVYVNDARKNTVELLKKKGLLIKEEPITHSVGTCYKCGRTIEPLVVPQWFVKTKPLAKPAIDAVKKGKTKIFPKKRFEKLYFDWMENIRDWNISRQIVWGPRIPVLYCLDCNPDIQINFIDKSGQTVSGKYNELSVKYSYEEISNGLQTLSSPINSSYQLTDTKCDKCESSNLLQETDTFDTWFLSGQWPLTTLGVNIDNPKNSSPDFKYFYPTSVLDTLWDILFFWVGRMMMFGLYITGEVPFKAVHLHARVVDKFGKKMSKSKGNVVNPIELIDRFGADALRLALVMGVAPASDIAISDEKVLGGRNFANKVWNISRFINMKLDEAGIKSYGDLPSFKKNIKGLNISDKKIINKLVVTTKAVTDNIEKYKFGLAAEKLYAFIWHDFADSYIESTKERLSSGDNTPLSVLRYILFTSLKLLHPFMPFVTEAIWQEMKHQRMYPKKMLIESKWPGTGN</sequence>
<keyword evidence="6 10" id="KW-0648">Protein biosynthesis</keyword>
<dbReference type="InterPro" id="IPR009080">
    <property type="entry name" value="tRNAsynth_Ia_anticodon-bd"/>
</dbReference>
<dbReference type="PANTHER" id="PTHR11946">
    <property type="entry name" value="VALYL-TRNA SYNTHETASES"/>
    <property type="match status" value="1"/>
</dbReference>
<dbReference type="GO" id="GO:0005524">
    <property type="term" value="F:ATP binding"/>
    <property type="evidence" value="ECO:0007669"/>
    <property type="project" value="UniProtKB-KW"/>
</dbReference>
<dbReference type="EC" id="6.1.1.9" evidence="1 9"/>
<keyword evidence="2" id="KW-0963">Cytoplasm</keyword>
<evidence type="ECO:0000256" key="4">
    <source>
        <dbReference type="ARBA" id="ARBA00022741"/>
    </source>
</evidence>
<comment type="caution">
    <text evidence="13">The sequence shown here is derived from an EMBL/GenBank/DDBJ whole genome shotgun (WGS) entry which is preliminary data.</text>
</comment>
<dbReference type="STRING" id="1618583.US75_C0021G0004"/>
<evidence type="ECO:0000256" key="9">
    <source>
        <dbReference type="NCBIfam" id="TIGR00422"/>
    </source>
</evidence>
<evidence type="ECO:0000259" key="12">
    <source>
        <dbReference type="Pfam" id="PF08264"/>
    </source>
</evidence>
<evidence type="ECO:0000256" key="3">
    <source>
        <dbReference type="ARBA" id="ARBA00022598"/>
    </source>
</evidence>
<name>A0A0G0ILC5_9BACT</name>
<dbReference type="GO" id="GO:0002161">
    <property type="term" value="F:aminoacyl-tRNA deacylase activity"/>
    <property type="evidence" value="ECO:0007669"/>
    <property type="project" value="InterPro"/>
</dbReference>
<dbReference type="SUPFAM" id="SSF52374">
    <property type="entry name" value="Nucleotidylyl transferase"/>
    <property type="match status" value="1"/>
</dbReference>
<dbReference type="PATRIC" id="fig|1618583.3.peg.784"/>
<dbReference type="Pfam" id="PF00133">
    <property type="entry name" value="tRNA-synt_1"/>
    <property type="match status" value="1"/>
</dbReference>
<dbReference type="AlphaFoldDB" id="A0A0G0ILC5"/>
<proteinExistence type="inferred from homology"/>
<keyword evidence="3 10" id="KW-0436">Ligase</keyword>
<dbReference type="NCBIfam" id="TIGR00422">
    <property type="entry name" value="valS"/>
    <property type="match status" value="1"/>
</dbReference>
<dbReference type="InterPro" id="IPR033705">
    <property type="entry name" value="Anticodon_Ia_Val"/>
</dbReference>
<dbReference type="InterPro" id="IPR002300">
    <property type="entry name" value="aa-tRNA-synth_Ia"/>
</dbReference>
<dbReference type="Gene3D" id="3.40.50.620">
    <property type="entry name" value="HUPs"/>
    <property type="match status" value="2"/>
</dbReference>
<dbReference type="Pfam" id="PF08264">
    <property type="entry name" value="Anticodon_1"/>
    <property type="match status" value="1"/>
</dbReference>
<dbReference type="EMBL" id="LBUE01000021">
    <property type="protein sequence ID" value="KKQ55437.1"/>
    <property type="molecule type" value="Genomic_DNA"/>
</dbReference>
<feature type="domain" description="Aminoacyl-tRNA synthetase class Ia" evidence="11">
    <location>
        <begin position="14"/>
        <end position="603"/>
    </location>
</feature>
<organism evidence="13 14">
    <name type="scientific">Candidatus Woesebacteria bacterium GW2011_GWC1_38_13</name>
    <dbReference type="NCBI Taxonomy" id="1618583"/>
    <lineage>
        <taxon>Bacteria</taxon>
        <taxon>Candidatus Woeseibacteriota</taxon>
    </lineage>
</organism>
<evidence type="ECO:0000256" key="7">
    <source>
        <dbReference type="ARBA" id="ARBA00023146"/>
    </source>
</evidence>
<dbReference type="InterPro" id="IPR013155">
    <property type="entry name" value="M/V/L/I-tRNA-synth_anticd-bd"/>
</dbReference>
<dbReference type="CDD" id="cd07962">
    <property type="entry name" value="Anticodon_Ia_Val"/>
    <property type="match status" value="1"/>
</dbReference>
<gene>
    <name evidence="13" type="primary">valS</name>
    <name evidence="13" type="ORF">US75_C0021G0004</name>
</gene>
<evidence type="ECO:0000313" key="14">
    <source>
        <dbReference type="Proteomes" id="UP000034096"/>
    </source>
</evidence>
<comment type="catalytic activity">
    <reaction evidence="8">
        <text>tRNA(Val) + L-valine + ATP = L-valyl-tRNA(Val) + AMP + diphosphate</text>
        <dbReference type="Rhea" id="RHEA:10704"/>
        <dbReference type="Rhea" id="RHEA-COMP:9672"/>
        <dbReference type="Rhea" id="RHEA-COMP:9708"/>
        <dbReference type="ChEBI" id="CHEBI:30616"/>
        <dbReference type="ChEBI" id="CHEBI:33019"/>
        <dbReference type="ChEBI" id="CHEBI:57762"/>
        <dbReference type="ChEBI" id="CHEBI:78442"/>
        <dbReference type="ChEBI" id="CHEBI:78537"/>
        <dbReference type="ChEBI" id="CHEBI:456215"/>
        <dbReference type="EC" id="6.1.1.9"/>
    </reaction>
</comment>
<dbReference type="Proteomes" id="UP000034096">
    <property type="component" value="Unassembled WGS sequence"/>
</dbReference>
<dbReference type="GO" id="GO:0006438">
    <property type="term" value="P:valyl-tRNA aminoacylation"/>
    <property type="evidence" value="ECO:0007669"/>
    <property type="project" value="UniProtKB-UniRule"/>
</dbReference>
<feature type="domain" description="Methionyl/Valyl/Leucyl/Isoleucyl-tRNA synthetase anticodon-binding" evidence="12">
    <location>
        <begin position="654"/>
        <end position="758"/>
    </location>
</feature>
<dbReference type="NCBIfam" id="NF004349">
    <property type="entry name" value="PRK05729.1"/>
    <property type="match status" value="1"/>
</dbReference>
<dbReference type="InterPro" id="IPR009008">
    <property type="entry name" value="Val/Leu/Ile-tRNA-synth_edit"/>
</dbReference>
<evidence type="ECO:0000256" key="10">
    <source>
        <dbReference type="RuleBase" id="RU363035"/>
    </source>
</evidence>
<dbReference type="GO" id="GO:0005829">
    <property type="term" value="C:cytosol"/>
    <property type="evidence" value="ECO:0007669"/>
    <property type="project" value="TreeGrafter"/>
</dbReference>
<evidence type="ECO:0000256" key="8">
    <source>
        <dbReference type="ARBA" id="ARBA00047552"/>
    </source>
</evidence>
<dbReference type="GO" id="GO:0004832">
    <property type="term" value="F:valine-tRNA ligase activity"/>
    <property type="evidence" value="ECO:0007669"/>
    <property type="project" value="UniProtKB-UniRule"/>
</dbReference>
<evidence type="ECO:0000256" key="1">
    <source>
        <dbReference type="ARBA" id="ARBA00013169"/>
    </source>
</evidence>
<protein>
    <recommendedName>
        <fullName evidence="1 9">Valine--tRNA ligase</fullName>
        <ecNumber evidence="1 9">6.1.1.9</ecNumber>
    </recommendedName>
</protein>
<accession>A0A0G0ILC5</accession>
<keyword evidence="4 10" id="KW-0547">Nucleotide-binding</keyword>
<evidence type="ECO:0000313" key="13">
    <source>
        <dbReference type="EMBL" id="KKQ55437.1"/>
    </source>
</evidence>
<dbReference type="Gene3D" id="3.90.740.10">
    <property type="entry name" value="Valyl/Leucyl/Isoleucyl-tRNA synthetase, editing domain"/>
    <property type="match status" value="1"/>
</dbReference>
<evidence type="ECO:0000259" key="11">
    <source>
        <dbReference type="Pfam" id="PF00133"/>
    </source>
</evidence>
<dbReference type="InterPro" id="IPR014729">
    <property type="entry name" value="Rossmann-like_a/b/a_fold"/>
</dbReference>
<evidence type="ECO:0000256" key="6">
    <source>
        <dbReference type="ARBA" id="ARBA00022917"/>
    </source>
</evidence>
<dbReference type="InterPro" id="IPR001412">
    <property type="entry name" value="aa-tRNA-synth_I_CS"/>
</dbReference>